<accession>A0A2A7MNU9</accession>
<dbReference type="OrthoDB" id="4712555at2"/>
<keyword evidence="1" id="KW-0812">Transmembrane</keyword>
<organism evidence="2 3">
    <name type="scientific">Mycolicibacterium agri</name>
    <name type="common">Mycobacterium agri</name>
    <dbReference type="NCBI Taxonomy" id="36811"/>
    <lineage>
        <taxon>Bacteria</taxon>
        <taxon>Bacillati</taxon>
        <taxon>Actinomycetota</taxon>
        <taxon>Actinomycetes</taxon>
        <taxon>Mycobacteriales</taxon>
        <taxon>Mycobacteriaceae</taxon>
        <taxon>Mycolicibacterium</taxon>
    </lineage>
</organism>
<keyword evidence="1" id="KW-0472">Membrane</keyword>
<keyword evidence="3" id="KW-1185">Reference proteome</keyword>
<keyword evidence="1" id="KW-1133">Transmembrane helix</keyword>
<evidence type="ECO:0000256" key="1">
    <source>
        <dbReference type="SAM" id="Phobius"/>
    </source>
</evidence>
<protein>
    <submittedName>
        <fullName evidence="2">Uncharacterized protein</fullName>
    </submittedName>
</protein>
<proteinExistence type="predicted"/>
<dbReference type="Proteomes" id="UP000220914">
    <property type="component" value="Unassembled WGS sequence"/>
</dbReference>
<dbReference type="RefSeq" id="WP_097945041.1">
    <property type="nucleotide sequence ID" value="NZ_PDCP01000131.1"/>
</dbReference>
<evidence type="ECO:0000313" key="2">
    <source>
        <dbReference type="EMBL" id="PEG33230.1"/>
    </source>
</evidence>
<name>A0A2A7MNU9_MYCAG</name>
<dbReference type="AlphaFoldDB" id="A0A2A7MNU9"/>
<dbReference type="EMBL" id="PDCP01000131">
    <property type="protein sequence ID" value="PEG33230.1"/>
    <property type="molecule type" value="Genomic_DNA"/>
</dbReference>
<sequence length="274" mass="29435">MTTHAPPEPQWMSLPELAAATGLTPAQISQFVPATPTPEGPRFNPHQTALARVVRNLTDVAAPAAAIHTAVADLNQRPYADVLAAADKHPARPRRSSRGKWIALAAGATAALLIAGLIGGAIGATTNRHDQTSPPAAAPQTITVTEPLNPVIPTTPDPVCAEWSHLNDDYRAKRADWVKTDPDIPAGQWSAEQRTLNMAVIPVMKAEAADMRRLAEKAADPVLRTMLQMEAMYMDAYAGRLPTYTPPDDQRLWVAATDFGNAVNSMCYAMRGPR</sequence>
<evidence type="ECO:0000313" key="3">
    <source>
        <dbReference type="Proteomes" id="UP000220914"/>
    </source>
</evidence>
<reference evidence="2 3" key="1">
    <citation type="submission" date="2017-10" db="EMBL/GenBank/DDBJ databases">
        <title>The new phylogeny of genus Mycobacterium.</title>
        <authorList>
            <person name="Tortoli E."/>
            <person name="Trovato A."/>
            <person name="Cirillo D.M."/>
        </authorList>
    </citation>
    <scope>NUCLEOTIDE SEQUENCE [LARGE SCALE GENOMIC DNA]</scope>
    <source>
        <strain evidence="2 3">CCUG37673</strain>
    </source>
</reference>
<gene>
    <name evidence="2" type="ORF">CQY20_31865</name>
</gene>
<feature type="transmembrane region" description="Helical" evidence="1">
    <location>
        <begin position="101"/>
        <end position="124"/>
    </location>
</feature>
<comment type="caution">
    <text evidence="2">The sequence shown here is derived from an EMBL/GenBank/DDBJ whole genome shotgun (WGS) entry which is preliminary data.</text>
</comment>